<accession>A0ABR2U3V5</accession>
<dbReference type="Proteomes" id="UP001396334">
    <property type="component" value="Unassembled WGS sequence"/>
</dbReference>
<comment type="caution">
    <text evidence="1">The sequence shown here is derived from an EMBL/GenBank/DDBJ whole genome shotgun (WGS) entry which is preliminary data.</text>
</comment>
<sequence length="105" mass="12082">MNENPKFVEGQEGQNCKKGIKRNVGFNFGLKRNSNRNERDNFCVCRNRGLDVDYSAITPDLKLEHCNSILKRLEKSNDGNALKFFEWMKRNGKLEGNVIAYGLLI</sequence>
<name>A0ABR2U3V5_9ROSI</name>
<reference evidence="1 2" key="1">
    <citation type="journal article" date="2024" name="G3 (Bethesda)">
        <title>Genome assembly of Hibiscus sabdariffa L. provides insights into metabolisms of medicinal natural products.</title>
        <authorList>
            <person name="Kim T."/>
        </authorList>
    </citation>
    <scope>NUCLEOTIDE SEQUENCE [LARGE SCALE GENOMIC DNA]</scope>
    <source>
        <strain evidence="1">TK-2024</strain>
        <tissue evidence="1">Old leaves</tissue>
    </source>
</reference>
<proteinExistence type="predicted"/>
<evidence type="ECO:0000313" key="2">
    <source>
        <dbReference type="Proteomes" id="UP001396334"/>
    </source>
</evidence>
<evidence type="ECO:0008006" key="3">
    <source>
        <dbReference type="Google" id="ProtNLM"/>
    </source>
</evidence>
<dbReference type="EMBL" id="JBBPBN010000002">
    <property type="protein sequence ID" value="KAK9044396.1"/>
    <property type="molecule type" value="Genomic_DNA"/>
</dbReference>
<protein>
    <recommendedName>
        <fullName evidence="3">Pentatricopeptide repeat-containing protein</fullName>
    </recommendedName>
</protein>
<organism evidence="1 2">
    <name type="scientific">Hibiscus sabdariffa</name>
    <name type="common">roselle</name>
    <dbReference type="NCBI Taxonomy" id="183260"/>
    <lineage>
        <taxon>Eukaryota</taxon>
        <taxon>Viridiplantae</taxon>
        <taxon>Streptophyta</taxon>
        <taxon>Embryophyta</taxon>
        <taxon>Tracheophyta</taxon>
        <taxon>Spermatophyta</taxon>
        <taxon>Magnoliopsida</taxon>
        <taxon>eudicotyledons</taxon>
        <taxon>Gunneridae</taxon>
        <taxon>Pentapetalae</taxon>
        <taxon>rosids</taxon>
        <taxon>malvids</taxon>
        <taxon>Malvales</taxon>
        <taxon>Malvaceae</taxon>
        <taxon>Malvoideae</taxon>
        <taxon>Hibiscus</taxon>
    </lineage>
</organism>
<keyword evidence="2" id="KW-1185">Reference proteome</keyword>
<evidence type="ECO:0000313" key="1">
    <source>
        <dbReference type="EMBL" id="KAK9044396.1"/>
    </source>
</evidence>
<gene>
    <name evidence="1" type="ORF">V6N11_058297</name>
</gene>